<evidence type="ECO:0000313" key="2">
    <source>
        <dbReference type="Proteomes" id="UP000006851"/>
    </source>
</evidence>
<keyword evidence="2" id="KW-1185">Reference proteome</keyword>
<dbReference type="PANTHER" id="PTHR43481:SF4">
    <property type="entry name" value="GLYCEROL-1-PHOSPHATE PHOSPHOHYDROLASE 1-RELATED"/>
    <property type="match status" value="1"/>
</dbReference>
<dbReference type="Proteomes" id="UP000006851">
    <property type="component" value="Chromosome"/>
</dbReference>
<dbReference type="InterPro" id="IPR036412">
    <property type="entry name" value="HAD-like_sf"/>
</dbReference>
<dbReference type="SFLD" id="SFLDG01129">
    <property type="entry name" value="C1.5:_HAD__Beta-PGM__Phosphata"/>
    <property type="match status" value="1"/>
</dbReference>
<reference evidence="2" key="1">
    <citation type="journal article" date="2013" name="Stand. Genomic Sci.">
        <title>Complete genome sequence of Coriobacterium glomerans type strain (PW2(T)) from the midgut of Pyrrhocoris apterus L. (red soldier bug).</title>
        <authorList>
            <person name="Stackebrandt E."/>
            <person name="Zeytun A."/>
            <person name="Lapidus A."/>
            <person name="Nolan M."/>
            <person name="Lucas S."/>
            <person name="Hammon N."/>
            <person name="Deshpande S."/>
            <person name="Cheng J.F."/>
            <person name="Tapia R."/>
            <person name="Goodwin L.A."/>
            <person name="Pitluck S."/>
            <person name="Liolios K."/>
            <person name="Pagani I."/>
            <person name="Ivanova N."/>
            <person name="Mavromatis K."/>
            <person name="Mikhailova N."/>
            <person name="Huntemann M."/>
            <person name="Pati A."/>
            <person name="Chen A."/>
            <person name="Palaniappan K."/>
            <person name="Chang Y.J."/>
            <person name="Land M."/>
            <person name="Hauser L."/>
            <person name="Rohde M."/>
            <person name="Pukall R."/>
            <person name="Goker M."/>
            <person name="Detter J.C."/>
            <person name="Woyke T."/>
            <person name="Bristow J."/>
            <person name="Eisen J.A."/>
            <person name="Markowitz V."/>
            <person name="Hugenholtz P."/>
            <person name="Kyrpides N.C."/>
            <person name="Klenk H.P."/>
        </authorList>
    </citation>
    <scope>NUCLEOTIDE SEQUENCE</scope>
    <source>
        <strain evidence="2">ATCC 49209 / DSM 20642 / JCM 10262 / PW2</strain>
    </source>
</reference>
<dbReference type="eggNOG" id="COG0637">
    <property type="taxonomic scope" value="Bacteria"/>
</dbReference>
<dbReference type="SFLD" id="SFLDS00003">
    <property type="entry name" value="Haloacid_Dehalogenase"/>
    <property type="match status" value="1"/>
</dbReference>
<dbReference type="NCBIfam" id="TIGR01509">
    <property type="entry name" value="HAD-SF-IA-v3"/>
    <property type="match status" value="1"/>
</dbReference>
<dbReference type="InterPro" id="IPR023214">
    <property type="entry name" value="HAD_sf"/>
</dbReference>
<dbReference type="SUPFAM" id="SSF56784">
    <property type="entry name" value="HAD-like"/>
    <property type="match status" value="1"/>
</dbReference>
<dbReference type="STRING" id="700015.Corgl_0810"/>
<dbReference type="HOGENOM" id="CLU_045011_13_3_11"/>
<evidence type="ECO:0000313" key="1">
    <source>
        <dbReference type="EMBL" id="AEB06923.1"/>
    </source>
</evidence>
<dbReference type="RefSeq" id="WP_013708666.1">
    <property type="nucleotide sequence ID" value="NC_015389.1"/>
</dbReference>
<dbReference type="GO" id="GO:0050308">
    <property type="term" value="F:sugar-phosphatase activity"/>
    <property type="evidence" value="ECO:0007669"/>
    <property type="project" value="TreeGrafter"/>
</dbReference>
<dbReference type="AlphaFoldDB" id="F2N7N1"/>
<dbReference type="SFLD" id="SFLDG01135">
    <property type="entry name" value="C1.5.6:_HAD__Beta-PGM__Phospha"/>
    <property type="match status" value="1"/>
</dbReference>
<keyword evidence="1" id="KW-0378">Hydrolase</keyword>
<proteinExistence type="predicted"/>
<dbReference type="PRINTS" id="PR00413">
    <property type="entry name" value="HADHALOGNASE"/>
</dbReference>
<dbReference type="EMBL" id="CP002628">
    <property type="protein sequence ID" value="AEB06923.1"/>
    <property type="molecule type" value="Genomic_DNA"/>
</dbReference>
<gene>
    <name evidence="1" type="ordered locus">Corgl_0810</name>
</gene>
<dbReference type="Pfam" id="PF00702">
    <property type="entry name" value="Hydrolase"/>
    <property type="match status" value="1"/>
</dbReference>
<dbReference type="InterPro" id="IPR051806">
    <property type="entry name" value="HAD-like_SPP"/>
</dbReference>
<dbReference type="InterPro" id="IPR006439">
    <property type="entry name" value="HAD-SF_hydro_IA"/>
</dbReference>
<protein>
    <submittedName>
        <fullName evidence="1">HAD-superfamily hydrolase, subfamily IA, variant 3</fullName>
    </submittedName>
</protein>
<sequence length="227" mass="24009">MSEVYDAVLFDMDGTLLDTELMSLVTWNDVESVLGVRVSEELARSFIGLGRSSILELLRLGLAGSIDGPGQPRAEDVFDAHARCWRAMRERAPIPLKGDDLPALLGDLVHRGVRLAVASSSERSAVEANLRRAGILGFFEALVCGGEVGCGKPSPDIYLMAAHQVGTAPARCLVVEDSPLGVRAGVAAGMDTVFVPDLIAADDQTRAACIAVCEKIDDIGALFARCG</sequence>
<dbReference type="KEGG" id="cgo:Corgl_0810"/>
<dbReference type="Gene3D" id="3.40.50.1000">
    <property type="entry name" value="HAD superfamily/HAD-like"/>
    <property type="match status" value="1"/>
</dbReference>
<name>F2N7N1_CORGP</name>
<accession>F2N7N1</accession>
<dbReference type="Gene3D" id="1.10.150.240">
    <property type="entry name" value="Putative phosphatase, domain 2"/>
    <property type="match status" value="1"/>
</dbReference>
<organism evidence="1 2">
    <name type="scientific">Coriobacterium glomerans (strain ATCC 49209 / DSM 20642 / JCM 10262 / PW2)</name>
    <dbReference type="NCBI Taxonomy" id="700015"/>
    <lineage>
        <taxon>Bacteria</taxon>
        <taxon>Bacillati</taxon>
        <taxon>Actinomycetota</taxon>
        <taxon>Coriobacteriia</taxon>
        <taxon>Coriobacteriales</taxon>
        <taxon>Coriobacteriaceae</taxon>
        <taxon>Coriobacterium</taxon>
    </lineage>
</organism>
<dbReference type="PANTHER" id="PTHR43481">
    <property type="entry name" value="FRUCTOSE-1-PHOSPHATE PHOSPHATASE"/>
    <property type="match status" value="1"/>
</dbReference>
<dbReference type="InterPro" id="IPR023198">
    <property type="entry name" value="PGP-like_dom2"/>
</dbReference>